<dbReference type="PANTHER" id="PTHR16675:SF193">
    <property type="entry name" value="LOC571647 PROTEIN-RELATED"/>
    <property type="match status" value="1"/>
</dbReference>
<dbReference type="InterPro" id="IPR003597">
    <property type="entry name" value="Ig_C1-set"/>
</dbReference>
<dbReference type="InterPro" id="IPR007110">
    <property type="entry name" value="Ig-like_dom"/>
</dbReference>
<evidence type="ECO:0000256" key="1">
    <source>
        <dbReference type="ARBA" id="ARBA00023180"/>
    </source>
</evidence>
<dbReference type="AlphaFoldDB" id="A0A3Q3NKG3"/>
<organism evidence="4 5">
    <name type="scientific">Labrus bergylta</name>
    <name type="common">ballan wrasse</name>
    <dbReference type="NCBI Taxonomy" id="56723"/>
    <lineage>
        <taxon>Eukaryota</taxon>
        <taxon>Metazoa</taxon>
        <taxon>Chordata</taxon>
        <taxon>Craniata</taxon>
        <taxon>Vertebrata</taxon>
        <taxon>Euteleostomi</taxon>
        <taxon>Actinopterygii</taxon>
        <taxon>Neopterygii</taxon>
        <taxon>Teleostei</taxon>
        <taxon>Neoteleostei</taxon>
        <taxon>Acanthomorphata</taxon>
        <taxon>Eupercaria</taxon>
        <taxon>Labriformes</taxon>
        <taxon>Labridae</taxon>
        <taxon>Labrus</taxon>
    </lineage>
</organism>
<feature type="domain" description="Ig-like" evidence="3">
    <location>
        <begin position="193"/>
        <end position="282"/>
    </location>
</feature>
<dbReference type="InterPro" id="IPR011161">
    <property type="entry name" value="MHC_I-like_Ag-recog"/>
</dbReference>
<dbReference type="InterPro" id="IPR037055">
    <property type="entry name" value="MHC_I-like_Ag-recog_sf"/>
</dbReference>
<dbReference type="GO" id="GO:0006955">
    <property type="term" value="P:immune response"/>
    <property type="evidence" value="ECO:0007669"/>
    <property type="project" value="TreeGrafter"/>
</dbReference>
<dbReference type="PANTHER" id="PTHR16675">
    <property type="entry name" value="MHC CLASS I-RELATED"/>
    <property type="match status" value="1"/>
</dbReference>
<reference evidence="4" key="1">
    <citation type="submission" date="2025-08" db="UniProtKB">
        <authorList>
            <consortium name="Ensembl"/>
        </authorList>
    </citation>
    <scope>IDENTIFICATION</scope>
</reference>
<name>A0A3Q3NKG3_9LABR</name>
<keyword evidence="1" id="KW-0325">Glycoprotein</keyword>
<dbReference type="Pfam" id="PF07654">
    <property type="entry name" value="C1-set"/>
    <property type="match status" value="1"/>
</dbReference>
<dbReference type="InterPro" id="IPR001039">
    <property type="entry name" value="MHC_I_a_a1/a2"/>
</dbReference>
<dbReference type="GO" id="GO:0005615">
    <property type="term" value="C:extracellular space"/>
    <property type="evidence" value="ECO:0007669"/>
    <property type="project" value="TreeGrafter"/>
</dbReference>
<dbReference type="SUPFAM" id="SSF54452">
    <property type="entry name" value="MHC antigen-recognition domain"/>
    <property type="match status" value="1"/>
</dbReference>
<dbReference type="InterPro" id="IPR011162">
    <property type="entry name" value="MHC_I/II-like_Ag-recog"/>
</dbReference>
<evidence type="ECO:0000259" key="3">
    <source>
        <dbReference type="PROSITE" id="PS50835"/>
    </source>
</evidence>
<dbReference type="Gene3D" id="3.30.500.10">
    <property type="entry name" value="MHC class I-like antigen recognition-like"/>
    <property type="match status" value="1"/>
</dbReference>
<dbReference type="Ensembl" id="ENSLBET00000036864.1">
    <property type="protein sequence ID" value="ENSLBEP00000035365.1"/>
    <property type="gene ID" value="ENSLBEG00000026543.1"/>
</dbReference>
<reference evidence="4" key="2">
    <citation type="submission" date="2025-09" db="UniProtKB">
        <authorList>
            <consortium name="Ensembl"/>
        </authorList>
    </citation>
    <scope>IDENTIFICATION</scope>
</reference>
<accession>A0A3Q3NKG3</accession>
<protein>
    <recommendedName>
        <fullName evidence="3">Ig-like domain-containing protein</fullName>
    </recommendedName>
</protein>
<comment type="similarity">
    <text evidence="2">Belongs to the MHC class I family.</text>
</comment>
<evidence type="ECO:0000313" key="4">
    <source>
        <dbReference type="Ensembl" id="ENSLBEP00000035365.1"/>
    </source>
</evidence>
<dbReference type="Proteomes" id="UP000261660">
    <property type="component" value="Unplaced"/>
</dbReference>
<dbReference type="PROSITE" id="PS50835">
    <property type="entry name" value="IG_LIKE"/>
    <property type="match status" value="1"/>
</dbReference>
<evidence type="ECO:0000313" key="5">
    <source>
        <dbReference type="Proteomes" id="UP000261660"/>
    </source>
</evidence>
<dbReference type="SUPFAM" id="SSF48726">
    <property type="entry name" value="Immunoglobulin"/>
    <property type="match status" value="1"/>
</dbReference>
<dbReference type="Pfam" id="PF00129">
    <property type="entry name" value="MHC_I"/>
    <property type="match status" value="1"/>
</dbReference>
<sequence length="332" mass="38577">QVVKAPRTPFLPSGSVWVKTHSLSYIYTAFSKPIGLPGIHEFTAMGILDDKLIDYFDSDNPEKVPKQHWMKERLDRDYWTKGTQSRQSKQQWFNVNIGILMDRMRQNRSGKRRETKDQDCFLITGRRDPEVQSGMDMYSYDGKDFLSFDDANQVWVAPIVAAEPTKRKWDEVQCIDWLSRFINYGKLQHVTPPKVEVFAKNSNIKTNLVLSCLATGFYPKDIEMKIIRDGRVLTKEDGVISTGSLPNGDDTFQRRDSIEILRKDVATYTCEVSHFQSDFTVRRLGVRNFLKSNNPVESDVWEPNFFKQAVVKKKKERHRDRIVDRVVSPCRP</sequence>
<dbReference type="Gene3D" id="2.60.40.10">
    <property type="entry name" value="Immunoglobulins"/>
    <property type="match status" value="1"/>
</dbReference>
<dbReference type="FunFam" id="3.30.500.10:FF:000005">
    <property type="entry name" value="MHC class I antigen ZKA transcript variant 1"/>
    <property type="match status" value="1"/>
</dbReference>
<dbReference type="FunCoup" id="A0A3Q3NKG3">
    <property type="interactions" value="518"/>
</dbReference>
<dbReference type="InterPro" id="IPR050208">
    <property type="entry name" value="MHC_class-I_related"/>
</dbReference>
<dbReference type="GO" id="GO:0009897">
    <property type="term" value="C:external side of plasma membrane"/>
    <property type="evidence" value="ECO:0007669"/>
    <property type="project" value="TreeGrafter"/>
</dbReference>
<dbReference type="SMART" id="SM00407">
    <property type="entry name" value="IGc1"/>
    <property type="match status" value="1"/>
</dbReference>
<proteinExistence type="inferred from homology"/>
<dbReference type="InterPro" id="IPR013783">
    <property type="entry name" value="Ig-like_fold"/>
</dbReference>
<dbReference type="STRING" id="56723.ENSLBEP00000035365"/>
<keyword evidence="5" id="KW-1185">Reference proteome</keyword>
<dbReference type="InterPro" id="IPR036179">
    <property type="entry name" value="Ig-like_dom_sf"/>
</dbReference>
<dbReference type="GeneTree" id="ENSGT01150000287002"/>
<dbReference type="InParanoid" id="A0A3Q3NKG3"/>
<dbReference type="PRINTS" id="PR01638">
    <property type="entry name" value="MHCCLASSI"/>
</dbReference>
<evidence type="ECO:0000256" key="2">
    <source>
        <dbReference type="RuleBase" id="RU004439"/>
    </source>
</evidence>